<gene>
    <name evidence="1" type="ORF">BPAA_093</name>
</gene>
<evidence type="ECO:0000313" key="1">
    <source>
        <dbReference type="EMBL" id="BAM99396.1"/>
    </source>
</evidence>
<proteinExistence type="predicted"/>
<dbReference type="Proteomes" id="UP000011815">
    <property type="component" value="Chromosome"/>
</dbReference>
<dbReference type="AlphaFoldDB" id="M4ZSA4"/>
<dbReference type="STRING" id="1229512.BPAA_093"/>
<protein>
    <submittedName>
        <fullName evidence="1">Uncharacterized protein</fullName>
    </submittedName>
</protein>
<evidence type="ECO:0000313" key="2">
    <source>
        <dbReference type="Proteomes" id="UP000011815"/>
    </source>
</evidence>
<organism evidence="1 2">
    <name type="scientific">Blattabacterium cuenoti BPAA</name>
    <dbReference type="NCBI Taxonomy" id="1229512"/>
    <lineage>
        <taxon>Bacteria</taxon>
        <taxon>Pseudomonadati</taxon>
        <taxon>Bacteroidota</taxon>
        <taxon>Flavobacteriia</taxon>
        <taxon>Flavobacteriales</taxon>
        <taxon>Blattabacteriaceae</taxon>
        <taxon>Blattabacterium</taxon>
    </lineage>
</organism>
<reference evidence="1 2" key="1">
    <citation type="journal article" date="2013" name="Biol. Lett.">
        <title>Maintenance of essential amino acid synthesis pathways in the Blattabacterium cuenoti symbiont of a wood-feeding cockroach.</title>
        <authorList>
            <person name="Tokuda G."/>
            <person name="Elbourne L.D.H."/>
            <person name="Kinjo Y."/>
            <person name="Saitoh S."/>
            <person name="Sabree Z."/>
            <person name="Hojo M."/>
            <person name="Yamada A."/>
            <person name="Hayashi Y."/>
            <person name="Shigenobu S."/>
            <person name="Bandi C."/>
            <person name="Paulsen I.T."/>
            <person name="Watanabe H."/>
            <person name="Lo N."/>
        </authorList>
    </citation>
    <scope>NUCLEOTIDE SEQUENCE [LARGE SCALE GENOMIC DNA]</scope>
    <source>
        <strain evidence="1 2">BPAA</strain>
    </source>
</reference>
<name>M4ZSA4_9FLAO</name>
<accession>M4ZSA4</accession>
<dbReference type="HOGENOM" id="CLU_2951094_0_0_10"/>
<sequence length="59" mass="6900">MSRVFFSIQKKAVSDPDISAENNNSIIINAKYKTKYKVFSKKIFVEDSFSNRLNFDNNF</sequence>
<dbReference type="EMBL" id="AP012548">
    <property type="protein sequence ID" value="BAM99396.1"/>
    <property type="molecule type" value="Genomic_DNA"/>
</dbReference>
<dbReference type="KEGG" id="blp:BPAA_093"/>